<reference evidence="1" key="1">
    <citation type="submission" date="2018-05" db="EMBL/GenBank/DDBJ databases">
        <title>Draft genome of Mucuna pruriens seed.</title>
        <authorList>
            <person name="Nnadi N.E."/>
            <person name="Vos R."/>
            <person name="Hasami M.H."/>
            <person name="Devisetty U.K."/>
            <person name="Aguiy J.C."/>
        </authorList>
    </citation>
    <scope>NUCLEOTIDE SEQUENCE [LARGE SCALE GENOMIC DNA]</scope>
    <source>
        <strain evidence="1">JCA_2017</strain>
    </source>
</reference>
<proteinExistence type="predicted"/>
<protein>
    <submittedName>
        <fullName evidence="1">Uncharacterized protein</fullName>
    </submittedName>
</protein>
<keyword evidence="2" id="KW-1185">Reference proteome</keyword>
<evidence type="ECO:0000313" key="1">
    <source>
        <dbReference type="EMBL" id="RDY02314.1"/>
    </source>
</evidence>
<dbReference type="Proteomes" id="UP000257109">
    <property type="component" value="Unassembled WGS sequence"/>
</dbReference>
<dbReference type="AlphaFoldDB" id="A0A371HHZ5"/>
<dbReference type="EMBL" id="QJKJ01002562">
    <property type="protein sequence ID" value="RDY02314.1"/>
    <property type="molecule type" value="Genomic_DNA"/>
</dbReference>
<feature type="non-terminal residue" evidence="1">
    <location>
        <position position="1"/>
    </location>
</feature>
<accession>A0A371HHZ5</accession>
<gene>
    <name evidence="1" type="ORF">CR513_14257</name>
</gene>
<name>A0A371HHZ5_MUCPR</name>
<comment type="caution">
    <text evidence="1">The sequence shown here is derived from an EMBL/GenBank/DDBJ whole genome shotgun (WGS) entry which is preliminary data.</text>
</comment>
<evidence type="ECO:0000313" key="2">
    <source>
        <dbReference type="Proteomes" id="UP000257109"/>
    </source>
</evidence>
<organism evidence="1 2">
    <name type="scientific">Mucuna pruriens</name>
    <name type="common">Velvet bean</name>
    <name type="synonym">Dolichos pruriens</name>
    <dbReference type="NCBI Taxonomy" id="157652"/>
    <lineage>
        <taxon>Eukaryota</taxon>
        <taxon>Viridiplantae</taxon>
        <taxon>Streptophyta</taxon>
        <taxon>Embryophyta</taxon>
        <taxon>Tracheophyta</taxon>
        <taxon>Spermatophyta</taxon>
        <taxon>Magnoliopsida</taxon>
        <taxon>eudicotyledons</taxon>
        <taxon>Gunneridae</taxon>
        <taxon>Pentapetalae</taxon>
        <taxon>rosids</taxon>
        <taxon>fabids</taxon>
        <taxon>Fabales</taxon>
        <taxon>Fabaceae</taxon>
        <taxon>Papilionoideae</taxon>
        <taxon>50 kb inversion clade</taxon>
        <taxon>NPAAA clade</taxon>
        <taxon>indigoferoid/millettioid clade</taxon>
        <taxon>Phaseoleae</taxon>
        <taxon>Mucuna</taxon>
    </lineage>
</organism>
<sequence>MIGLSIDIQRSLDGVDYPMGIQKSTGFGNLPSQTILNLRANASMVTLRSGRDFPQLVPQQESRPADADFEPNANSQIPQQDRYVPLSFPTRTLSAKKLESDEELLKMFWMVEINIPLLDAIKQIPKYAKFLKELCVHKRKKMKGGVESGDIVSVLI</sequence>